<keyword evidence="8" id="KW-1185">Reference proteome</keyword>
<reference evidence="8" key="1">
    <citation type="journal article" date="2017" name="Nat. Commun.">
        <title>The asparagus genome sheds light on the origin and evolution of a young Y chromosome.</title>
        <authorList>
            <person name="Harkess A."/>
            <person name="Zhou J."/>
            <person name="Xu C."/>
            <person name="Bowers J.E."/>
            <person name="Van der Hulst R."/>
            <person name="Ayyampalayam S."/>
            <person name="Mercati F."/>
            <person name="Riccardi P."/>
            <person name="McKain M.R."/>
            <person name="Kakrana A."/>
            <person name="Tang H."/>
            <person name="Ray J."/>
            <person name="Groenendijk J."/>
            <person name="Arikit S."/>
            <person name="Mathioni S.M."/>
            <person name="Nakano M."/>
            <person name="Shan H."/>
            <person name="Telgmann-Rauber A."/>
            <person name="Kanno A."/>
            <person name="Yue Z."/>
            <person name="Chen H."/>
            <person name="Li W."/>
            <person name="Chen Y."/>
            <person name="Xu X."/>
            <person name="Zhang Y."/>
            <person name="Luo S."/>
            <person name="Chen H."/>
            <person name="Gao J."/>
            <person name="Mao Z."/>
            <person name="Pires J.C."/>
            <person name="Luo M."/>
            <person name="Kudrna D."/>
            <person name="Wing R.A."/>
            <person name="Meyers B.C."/>
            <person name="Yi K."/>
            <person name="Kong H."/>
            <person name="Lavrijsen P."/>
            <person name="Sunseri F."/>
            <person name="Falavigna A."/>
            <person name="Ye Y."/>
            <person name="Leebens-Mack J.H."/>
            <person name="Chen G."/>
        </authorList>
    </citation>
    <scope>NUCLEOTIDE SEQUENCE [LARGE SCALE GENOMIC DNA]</scope>
    <source>
        <strain evidence="8">cv. DH0086</strain>
    </source>
</reference>
<dbReference type="Gene3D" id="1.25.10.10">
    <property type="entry name" value="Leucine-rich Repeat Variant"/>
    <property type="match status" value="1"/>
</dbReference>
<protein>
    <submittedName>
        <fullName evidence="7">Uncharacterized protein</fullName>
    </submittedName>
</protein>
<feature type="domain" description="Pre-rRNA-processing protein Ipi1 N-terminal" evidence="5">
    <location>
        <begin position="145"/>
        <end position="207"/>
    </location>
</feature>
<proteinExistence type="inferred from homology"/>
<evidence type="ECO:0000256" key="3">
    <source>
        <dbReference type="ARBA" id="ARBA00006427"/>
    </source>
</evidence>
<dbReference type="InterPro" id="IPR016024">
    <property type="entry name" value="ARM-type_fold"/>
</dbReference>
<name>A0A5P1FGH9_ASPOF</name>
<dbReference type="InterPro" id="IPR011989">
    <property type="entry name" value="ARM-like"/>
</dbReference>
<sequence>MVRPKTGPKKPKRGVDFKKIKRKIGRKLPPPRNYTDTRIKSKAIILPEQSVASERAGLAVNKKGLTLRELLQQTSHHNAKIRKAALTGIKDLVLKHPLELKLHRLVVIEKIRERICDNDKSVRETLYRLLENDIFPRIKEDATGPIISLLMVYVFNAMTHMAVDVRLMAFKFFNLIVQSFTSSFILYAEKVLDNYMDILRNNQIYLHERSNLKNVLDGLLRCMSSLANRRGANYQSDEPNILGKRYLHAYETVIHKDDTGIISVVKKLDDLVPILVNCFRESTSVIHATPAFDAESFDCMLKTIQCIDLAVKVFIKERYLPSPSSGFLPTSIFAGPNRRNTTITHLSRLLESFPIGKMPSSTEKVDERYFTLNAKIIEIVLHLTVWINDGSIPIEKFLEFIESSFESLLPGKVGSHLPSSKVLLEKHLAPTVVFIPRLVSQITGEWKTRLLEAFTGAFKHCKVDSKLWLAYLSAIEEMLLPVTSNNITSATPNESDMLGYHIAWIQHLPNILLNLGDKHPSVSKVVLKLILRIGQWSQQGSPIALEYDNLQLSLRGFYSGQGLMQHGSFMRLPRDCQELAVCSLYYMSSLSSVFLQTLVSCCLCEDMEPLMLLRVIEVLHSAYRAGHVHISGYIGFLVTLVAHKVFPDKFCITESYGKVSNRRTLKSLSGIVCSCLSQMGDSSLVLKLLCKNIFIEMSKKISVDNKYGLIRMIASLDTRPTRLSEENIGSLSNWLFIYLIEAASYMPTQIGMDFHSDEIHIFRHYVLPCIFLFNGSKRLLFHVLELFDSSILEDEFPGFGHKLKPFDRVVLICSILIFMHDDVRLHRSLSFCQEAIQSVLQKVLSLLESSTYALMLEEKHSIQTLFHQLKCKASKLQCSDASNLERV</sequence>
<feature type="domain" description="TEX10-like TPR repeats" evidence="6">
    <location>
        <begin position="503"/>
        <end position="623"/>
    </location>
</feature>
<dbReference type="OMA" id="MILDQDI"/>
<evidence type="ECO:0000256" key="2">
    <source>
        <dbReference type="ARBA" id="ARBA00004642"/>
    </source>
</evidence>
<dbReference type="PANTHER" id="PTHR16056">
    <property type="entry name" value="REGULATOR OF MICROTUBULE DYNAMICS PROTEIN"/>
    <property type="match status" value="1"/>
</dbReference>
<evidence type="ECO:0000259" key="5">
    <source>
        <dbReference type="Pfam" id="PF12333"/>
    </source>
</evidence>
<comment type="similarity">
    <text evidence="3">Belongs to the IPI1/TEX10 family.</text>
</comment>
<dbReference type="InterPro" id="IPR057949">
    <property type="entry name" value="TPR_TEX10"/>
</dbReference>
<dbReference type="OrthoDB" id="361362at2759"/>
<dbReference type="Pfam" id="PF25781">
    <property type="entry name" value="TPR_TEX10"/>
    <property type="match status" value="1"/>
</dbReference>
<dbReference type="FunFam" id="1.25.10.10:FF:000348">
    <property type="entry name" value="uncharacterized protein LOC106763108 isoform X2"/>
    <property type="match status" value="1"/>
</dbReference>
<evidence type="ECO:0000256" key="4">
    <source>
        <dbReference type="ARBA" id="ARBA00023242"/>
    </source>
</evidence>
<evidence type="ECO:0000313" key="7">
    <source>
        <dbReference type="EMBL" id="ONK77458.1"/>
    </source>
</evidence>
<evidence type="ECO:0000313" key="8">
    <source>
        <dbReference type="Proteomes" id="UP000243459"/>
    </source>
</evidence>
<evidence type="ECO:0000256" key="1">
    <source>
        <dbReference type="ARBA" id="ARBA00004604"/>
    </source>
</evidence>
<evidence type="ECO:0000259" key="6">
    <source>
        <dbReference type="Pfam" id="PF25781"/>
    </source>
</evidence>
<gene>
    <name evidence="7" type="ORF">A4U43_C02F6730</name>
</gene>
<dbReference type="EMBL" id="CM007382">
    <property type="protein sequence ID" value="ONK77458.1"/>
    <property type="molecule type" value="Genomic_DNA"/>
</dbReference>
<dbReference type="GO" id="GO:0005634">
    <property type="term" value="C:nucleus"/>
    <property type="evidence" value="ECO:0007669"/>
    <property type="project" value="UniProtKB-SubCell"/>
</dbReference>
<dbReference type="Pfam" id="PF12333">
    <property type="entry name" value="Ipi1_N"/>
    <property type="match status" value="1"/>
</dbReference>
<dbReference type="Proteomes" id="UP000243459">
    <property type="component" value="Chromosome 2"/>
</dbReference>
<accession>A0A5P1FGH9</accession>
<comment type="subcellular location">
    <subcellularLocation>
        <location evidence="1">Nucleus</location>
        <location evidence="1">Nucleolus</location>
    </subcellularLocation>
    <subcellularLocation>
        <location evidence="2">Nucleus</location>
        <location evidence="2">Nucleoplasm</location>
    </subcellularLocation>
</comment>
<dbReference type="Gramene" id="ONK77458">
    <property type="protein sequence ID" value="ONK77458"/>
    <property type="gene ID" value="A4U43_C02F6730"/>
</dbReference>
<organism evidence="7 8">
    <name type="scientific">Asparagus officinalis</name>
    <name type="common">Garden asparagus</name>
    <dbReference type="NCBI Taxonomy" id="4686"/>
    <lineage>
        <taxon>Eukaryota</taxon>
        <taxon>Viridiplantae</taxon>
        <taxon>Streptophyta</taxon>
        <taxon>Embryophyta</taxon>
        <taxon>Tracheophyta</taxon>
        <taxon>Spermatophyta</taxon>
        <taxon>Magnoliopsida</taxon>
        <taxon>Liliopsida</taxon>
        <taxon>Asparagales</taxon>
        <taxon>Asparagaceae</taxon>
        <taxon>Asparagoideae</taxon>
        <taxon>Asparagus</taxon>
    </lineage>
</organism>
<dbReference type="SUPFAM" id="SSF48371">
    <property type="entry name" value="ARM repeat"/>
    <property type="match status" value="1"/>
</dbReference>
<dbReference type="PANTHER" id="PTHR16056:SF2">
    <property type="entry name" value="TESTIS-EXPRESSED PROTEIN 10"/>
    <property type="match status" value="1"/>
</dbReference>
<keyword evidence="4" id="KW-0539">Nucleus</keyword>
<dbReference type="AlphaFoldDB" id="A0A5P1FGH9"/>
<dbReference type="InterPro" id="IPR024679">
    <property type="entry name" value="Ipi1_N"/>
</dbReference>